<keyword evidence="3" id="KW-1185">Reference proteome</keyword>
<organism evidence="2 3">
    <name type="scientific">Actinidia rufa</name>
    <dbReference type="NCBI Taxonomy" id="165716"/>
    <lineage>
        <taxon>Eukaryota</taxon>
        <taxon>Viridiplantae</taxon>
        <taxon>Streptophyta</taxon>
        <taxon>Embryophyta</taxon>
        <taxon>Tracheophyta</taxon>
        <taxon>Spermatophyta</taxon>
        <taxon>Magnoliopsida</taxon>
        <taxon>eudicotyledons</taxon>
        <taxon>Gunneridae</taxon>
        <taxon>Pentapetalae</taxon>
        <taxon>asterids</taxon>
        <taxon>Ericales</taxon>
        <taxon>Actinidiaceae</taxon>
        <taxon>Actinidia</taxon>
    </lineage>
</organism>
<proteinExistence type="predicted"/>
<feature type="compositionally biased region" description="Polar residues" evidence="1">
    <location>
        <begin position="31"/>
        <end position="40"/>
    </location>
</feature>
<sequence>MAKEESKKLEALEPAPAEPQPPPPAASSQAKVNATDNVVQEISMIPHPPPPEEETQDLLVKKTSRGSLDRDIALAQIDKEKRLSFIKALEESEKSKVENK</sequence>
<feature type="region of interest" description="Disordered" evidence="1">
    <location>
        <begin position="1"/>
        <end position="57"/>
    </location>
</feature>
<name>A0A7J0G7W8_9ERIC</name>
<dbReference type="OrthoDB" id="684343at2759"/>
<evidence type="ECO:0000313" key="3">
    <source>
        <dbReference type="Proteomes" id="UP000585474"/>
    </source>
</evidence>
<accession>A0A7J0G7W8</accession>
<evidence type="ECO:0000256" key="1">
    <source>
        <dbReference type="SAM" id="MobiDB-lite"/>
    </source>
</evidence>
<reference evidence="2 3" key="1">
    <citation type="submission" date="2019-07" db="EMBL/GenBank/DDBJ databases">
        <title>De Novo Assembly of kiwifruit Actinidia rufa.</title>
        <authorList>
            <person name="Sugita-Konishi S."/>
            <person name="Sato K."/>
            <person name="Mori E."/>
            <person name="Abe Y."/>
            <person name="Kisaki G."/>
            <person name="Hamano K."/>
            <person name="Suezawa K."/>
            <person name="Otani M."/>
            <person name="Fukuda T."/>
            <person name="Manabe T."/>
            <person name="Gomi K."/>
            <person name="Tabuchi M."/>
            <person name="Akimitsu K."/>
            <person name="Kataoka I."/>
        </authorList>
    </citation>
    <scope>NUCLEOTIDE SEQUENCE [LARGE SCALE GENOMIC DNA]</scope>
    <source>
        <strain evidence="3">cv. Fuchu</strain>
    </source>
</reference>
<dbReference type="PANTHER" id="PTHR31775:SF31">
    <property type="entry name" value="REMORIN-LIKE"/>
    <property type="match status" value="1"/>
</dbReference>
<dbReference type="AlphaFoldDB" id="A0A7J0G7W8"/>
<evidence type="ECO:0000313" key="2">
    <source>
        <dbReference type="EMBL" id="GFZ06871.1"/>
    </source>
</evidence>
<dbReference type="PANTHER" id="PTHR31775">
    <property type="entry name" value="OS02G0117200 PROTEIN"/>
    <property type="match status" value="1"/>
</dbReference>
<feature type="compositionally biased region" description="Basic and acidic residues" evidence="1">
    <location>
        <begin position="1"/>
        <end position="11"/>
    </location>
</feature>
<dbReference type="EMBL" id="BJWL01000018">
    <property type="protein sequence ID" value="GFZ06871.1"/>
    <property type="molecule type" value="Genomic_DNA"/>
</dbReference>
<protein>
    <submittedName>
        <fullName evidence="2">Remorin family protein</fullName>
    </submittedName>
</protein>
<gene>
    <name evidence="2" type="ORF">Acr_18g0010410</name>
</gene>
<comment type="caution">
    <text evidence="2">The sequence shown here is derived from an EMBL/GenBank/DDBJ whole genome shotgun (WGS) entry which is preliminary data.</text>
</comment>
<dbReference type="Proteomes" id="UP000585474">
    <property type="component" value="Unassembled WGS sequence"/>
</dbReference>
<feature type="compositionally biased region" description="Pro residues" evidence="1">
    <location>
        <begin position="16"/>
        <end position="25"/>
    </location>
</feature>